<keyword evidence="1" id="KW-1133">Transmembrane helix</keyword>
<dbReference type="Proteomes" id="UP001212997">
    <property type="component" value="Unassembled WGS sequence"/>
</dbReference>
<gene>
    <name evidence="2" type="ORF">NLI96_g9025</name>
</gene>
<dbReference type="AlphaFoldDB" id="A0AAD5V1H5"/>
<feature type="transmembrane region" description="Helical" evidence="1">
    <location>
        <begin position="46"/>
        <end position="66"/>
    </location>
</feature>
<sequence length="114" mass="12083">MRGTISAIFNGGLQLGPAVIRAAFNSIESSVEEKTGGTAFYTGRAAAIWFVLALVCVEAVSLLVFYRVDVERDIDSLSAVGTVTTSEKLEEVKENTNGGKLGVDVQVQVAIMDV</sequence>
<dbReference type="EMBL" id="JANAWD010000436">
    <property type="protein sequence ID" value="KAJ3479487.1"/>
    <property type="molecule type" value="Genomic_DNA"/>
</dbReference>
<evidence type="ECO:0000313" key="3">
    <source>
        <dbReference type="Proteomes" id="UP001212997"/>
    </source>
</evidence>
<keyword evidence="3" id="KW-1185">Reference proteome</keyword>
<reference evidence="2" key="1">
    <citation type="submission" date="2022-07" db="EMBL/GenBank/DDBJ databases">
        <title>Genome Sequence of Physisporinus lineatus.</title>
        <authorList>
            <person name="Buettner E."/>
        </authorList>
    </citation>
    <scope>NUCLEOTIDE SEQUENCE</scope>
    <source>
        <strain evidence="2">VT162</strain>
    </source>
</reference>
<evidence type="ECO:0000313" key="2">
    <source>
        <dbReference type="EMBL" id="KAJ3479487.1"/>
    </source>
</evidence>
<keyword evidence="1" id="KW-0472">Membrane</keyword>
<name>A0AAD5V1H5_9APHY</name>
<keyword evidence="1" id="KW-0812">Transmembrane</keyword>
<evidence type="ECO:0000256" key="1">
    <source>
        <dbReference type="SAM" id="Phobius"/>
    </source>
</evidence>
<proteinExistence type="predicted"/>
<comment type="caution">
    <text evidence="2">The sequence shown here is derived from an EMBL/GenBank/DDBJ whole genome shotgun (WGS) entry which is preliminary data.</text>
</comment>
<organism evidence="2 3">
    <name type="scientific">Meripilus lineatus</name>
    <dbReference type="NCBI Taxonomy" id="2056292"/>
    <lineage>
        <taxon>Eukaryota</taxon>
        <taxon>Fungi</taxon>
        <taxon>Dikarya</taxon>
        <taxon>Basidiomycota</taxon>
        <taxon>Agaricomycotina</taxon>
        <taxon>Agaricomycetes</taxon>
        <taxon>Polyporales</taxon>
        <taxon>Meripilaceae</taxon>
        <taxon>Meripilus</taxon>
    </lineage>
</organism>
<accession>A0AAD5V1H5</accession>
<protein>
    <submittedName>
        <fullName evidence="2">Uncharacterized protein</fullName>
    </submittedName>
</protein>